<dbReference type="STRING" id="1227454.C446_18046"/>
<evidence type="ECO:0000313" key="2">
    <source>
        <dbReference type="EMBL" id="EMA27336.1"/>
    </source>
</evidence>
<dbReference type="EMBL" id="AOMA01000203">
    <property type="protein sequence ID" value="EMA27336.1"/>
    <property type="molecule type" value="Genomic_DNA"/>
</dbReference>
<evidence type="ECO:0000313" key="3">
    <source>
        <dbReference type="Proteomes" id="UP000011607"/>
    </source>
</evidence>
<dbReference type="Pfam" id="PF12840">
    <property type="entry name" value="HTH_20"/>
    <property type="match status" value="1"/>
</dbReference>
<evidence type="ECO:0000256" key="1">
    <source>
        <dbReference type="SAM" id="MobiDB-lite"/>
    </source>
</evidence>
<sequence>MIAPEVWEPNGIVNDSPPVDGRMSRATESSEPCNGEKRPREQRCDPSLIVEAIADPTARRLYKAVELPTTARELSEELDVSESTVYRKLSRLEEAGLLRELEQGPNVDGPTRYVRRIDRVSVTSGDEVRIDCRKKGADVFCRPDL</sequence>
<proteinExistence type="predicted"/>
<organism evidence="2 3">
    <name type="scientific">Halobiforma nitratireducens JCM 10879</name>
    <dbReference type="NCBI Taxonomy" id="1227454"/>
    <lineage>
        <taxon>Archaea</taxon>
        <taxon>Methanobacteriati</taxon>
        <taxon>Methanobacteriota</taxon>
        <taxon>Stenosarchaea group</taxon>
        <taxon>Halobacteria</taxon>
        <taxon>Halobacteriales</taxon>
        <taxon>Natrialbaceae</taxon>
        <taxon>Halobiforma</taxon>
    </lineage>
</organism>
<dbReference type="Proteomes" id="UP000011607">
    <property type="component" value="Unassembled WGS sequence"/>
</dbReference>
<dbReference type="InterPro" id="IPR036388">
    <property type="entry name" value="WH-like_DNA-bd_sf"/>
</dbReference>
<dbReference type="CDD" id="cd00090">
    <property type="entry name" value="HTH_ARSR"/>
    <property type="match status" value="1"/>
</dbReference>
<dbReference type="AlphaFoldDB" id="M0L1B3"/>
<dbReference type="Gene3D" id="1.10.10.10">
    <property type="entry name" value="Winged helix-like DNA-binding domain superfamily/Winged helix DNA-binding domain"/>
    <property type="match status" value="1"/>
</dbReference>
<dbReference type="InterPro" id="IPR011991">
    <property type="entry name" value="ArsR-like_HTH"/>
</dbReference>
<dbReference type="InterPro" id="IPR036390">
    <property type="entry name" value="WH_DNA-bd_sf"/>
</dbReference>
<dbReference type="SUPFAM" id="SSF46785">
    <property type="entry name" value="Winged helix' DNA-binding domain"/>
    <property type="match status" value="1"/>
</dbReference>
<accession>M0L1B3</accession>
<feature type="region of interest" description="Disordered" evidence="1">
    <location>
        <begin position="1"/>
        <end position="44"/>
    </location>
</feature>
<gene>
    <name evidence="2" type="ORF">C446_18046</name>
</gene>
<reference evidence="2 3" key="1">
    <citation type="journal article" date="2014" name="PLoS Genet.">
        <title>Phylogenetically driven sequencing of extremely halophilic archaea reveals strategies for static and dynamic osmo-response.</title>
        <authorList>
            <person name="Becker E.A."/>
            <person name="Seitzer P.M."/>
            <person name="Tritt A."/>
            <person name="Larsen D."/>
            <person name="Krusor M."/>
            <person name="Yao A.I."/>
            <person name="Wu D."/>
            <person name="Madern D."/>
            <person name="Eisen J.A."/>
            <person name="Darling A.E."/>
            <person name="Facciotti M.T."/>
        </authorList>
    </citation>
    <scope>NUCLEOTIDE SEQUENCE [LARGE SCALE GENOMIC DNA]</scope>
    <source>
        <strain evidence="2 3">JCM 10879</strain>
    </source>
</reference>
<comment type="caution">
    <text evidence="2">The sequence shown here is derived from an EMBL/GenBank/DDBJ whole genome shotgun (WGS) entry which is preliminary data.</text>
</comment>
<feature type="compositionally biased region" description="Basic and acidic residues" evidence="1">
    <location>
        <begin position="34"/>
        <end position="44"/>
    </location>
</feature>
<keyword evidence="3" id="KW-1185">Reference proteome</keyword>
<protein>
    <submittedName>
        <fullName evidence="2">Uncharacterized protein</fullName>
    </submittedName>
</protein>
<name>M0L1B3_9EURY</name>
<dbReference type="eggNOG" id="arCOG03067">
    <property type="taxonomic scope" value="Archaea"/>
</dbReference>